<feature type="transmembrane region" description="Helical" evidence="1">
    <location>
        <begin position="27"/>
        <end position="46"/>
    </location>
</feature>
<dbReference type="RefSeq" id="WP_115454138.1">
    <property type="nucleotide sequence ID" value="NZ_QNQT01000019.1"/>
</dbReference>
<dbReference type="Pfam" id="PF14018">
    <property type="entry name" value="DUF4234"/>
    <property type="match status" value="1"/>
</dbReference>
<dbReference type="EMBL" id="QNQT01000019">
    <property type="protein sequence ID" value="RDU34756.1"/>
    <property type="molecule type" value="Genomic_DNA"/>
</dbReference>
<keyword evidence="1" id="KW-1133">Transmembrane helix</keyword>
<dbReference type="AlphaFoldDB" id="A0A3D8GKX1"/>
<accession>A0A3D8GKX1</accession>
<keyword evidence="1" id="KW-0472">Membrane</keyword>
<evidence type="ECO:0000313" key="4">
    <source>
        <dbReference type="Proteomes" id="UP000257144"/>
    </source>
</evidence>
<gene>
    <name evidence="3" type="ORF">DRW41_21925</name>
</gene>
<evidence type="ECO:0000259" key="2">
    <source>
        <dbReference type="Pfam" id="PF14018"/>
    </source>
</evidence>
<reference evidence="3 4" key="1">
    <citation type="submission" date="2018-07" db="EMBL/GenBank/DDBJ databases">
        <title>Bacillus sp. YLB-04 draft genome sequence.</title>
        <authorList>
            <person name="Yu L."/>
            <person name="Tang X."/>
        </authorList>
    </citation>
    <scope>NUCLEOTIDE SEQUENCE [LARGE SCALE GENOMIC DNA]</scope>
    <source>
        <strain evidence="3 4">YLB-04</strain>
    </source>
</reference>
<sequence>MALNTHPSVEDEALYQGSFLRPSIRMAPVWLTVLLSILTLGIYYPYWLLKRRDEVNRLAGKKIIHKWVPWLVLILYSVSALVFTIGPFFLNEIAIMLYEYIDNLITVFGVSCIIWYSFRIREVLLEKMEDESINGILTFFLTIWYLQYKINKME</sequence>
<comment type="caution">
    <text evidence="3">The sequence shown here is derived from an EMBL/GenBank/DDBJ whole genome shotgun (WGS) entry which is preliminary data.</text>
</comment>
<dbReference type="OrthoDB" id="2735221at2"/>
<dbReference type="Proteomes" id="UP000257144">
    <property type="component" value="Unassembled WGS sequence"/>
</dbReference>
<proteinExistence type="predicted"/>
<dbReference type="InterPro" id="IPR025328">
    <property type="entry name" value="DUF4234"/>
</dbReference>
<evidence type="ECO:0000313" key="3">
    <source>
        <dbReference type="EMBL" id="RDU34756.1"/>
    </source>
</evidence>
<protein>
    <recommendedName>
        <fullName evidence="2">DUF4234 domain-containing protein</fullName>
    </recommendedName>
</protein>
<keyword evidence="1" id="KW-0812">Transmembrane</keyword>
<feature type="transmembrane region" description="Helical" evidence="1">
    <location>
        <begin position="67"/>
        <end position="89"/>
    </location>
</feature>
<feature type="transmembrane region" description="Helical" evidence="1">
    <location>
        <begin position="95"/>
        <end position="118"/>
    </location>
</feature>
<name>A0A3D8GKX1_9BACI</name>
<feature type="domain" description="DUF4234" evidence="2">
    <location>
        <begin position="28"/>
        <end position="151"/>
    </location>
</feature>
<organism evidence="3 4">
    <name type="scientific">Neobacillus piezotolerans</name>
    <dbReference type="NCBI Taxonomy" id="2259171"/>
    <lineage>
        <taxon>Bacteria</taxon>
        <taxon>Bacillati</taxon>
        <taxon>Bacillota</taxon>
        <taxon>Bacilli</taxon>
        <taxon>Bacillales</taxon>
        <taxon>Bacillaceae</taxon>
        <taxon>Neobacillus</taxon>
    </lineage>
</organism>
<evidence type="ECO:0000256" key="1">
    <source>
        <dbReference type="SAM" id="Phobius"/>
    </source>
</evidence>
<keyword evidence="4" id="KW-1185">Reference proteome</keyword>